<evidence type="ECO:0000313" key="2">
    <source>
        <dbReference type="EMBL" id="SDV46917.1"/>
    </source>
</evidence>
<name>A0A1H2PKG1_9BURK</name>
<proteinExistence type="predicted"/>
<dbReference type="OrthoDB" id="3215377at2"/>
<dbReference type="Proteomes" id="UP000243719">
    <property type="component" value="Unassembled WGS sequence"/>
</dbReference>
<organism evidence="2 3">
    <name type="scientific">Chitinasiproducens palmae</name>
    <dbReference type="NCBI Taxonomy" id="1770053"/>
    <lineage>
        <taxon>Bacteria</taxon>
        <taxon>Pseudomonadati</taxon>
        <taxon>Pseudomonadota</taxon>
        <taxon>Betaproteobacteria</taxon>
        <taxon>Burkholderiales</taxon>
        <taxon>Burkholderiaceae</taxon>
        <taxon>Chitinasiproducens</taxon>
    </lineage>
</organism>
<dbReference type="STRING" id="1770053.SAMN05216551_102100"/>
<dbReference type="InterPro" id="IPR036388">
    <property type="entry name" value="WH-like_DNA-bd_sf"/>
</dbReference>
<dbReference type="Gene3D" id="1.10.10.10">
    <property type="entry name" value="Winged helix-like DNA-binding domain superfamily/Winged helix DNA-binding domain"/>
    <property type="match status" value="1"/>
</dbReference>
<dbReference type="EMBL" id="FNLO01000002">
    <property type="protein sequence ID" value="SDV46917.1"/>
    <property type="molecule type" value="Genomic_DNA"/>
</dbReference>
<dbReference type="GO" id="GO:0003677">
    <property type="term" value="F:DNA binding"/>
    <property type="evidence" value="ECO:0007669"/>
    <property type="project" value="UniProtKB-KW"/>
</dbReference>
<feature type="domain" description="HTH marR-type" evidence="1">
    <location>
        <begin position="1"/>
        <end position="137"/>
    </location>
</feature>
<evidence type="ECO:0000259" key="1">
    <source>
        <dbReference type="PROSITE" id="PS50995"/>
    </source>
</evidence>
<dbReference type="AlphaFoldDB" id="A0A1H2PKG1"/>
<dbReference type="InterPro" id="IPR036390">
    <property type="entry name" value="WH_DNA-bd_sf"/>
</dbReference>
<keyword evidence="3" id="KW-1185">Reference proteome</keyword>
<dbReference type="PROSITE" id="PS50995">
    <property type="entry name" value="HTH_MARR_2"/>
    <property type="match status" value="1"/>
</dbReference>
<dbReference type="GO" id="GO:0003700">
    <property type="term" value="F:DNA-binding transcription factor activity"/>
    <property type="evidence" value="ECO:0007669"/>
    <property type="project" value="InterPro"/>
</dbReference>
<dbReference type="GO" id="GO:0006950">
    <property type="term" value="P:response to stress"/>
    <property type="evidence" value="ECO:0007669"/>
    <property type="project" value="TreeGrafter"/>
</dbReference>
<reference evidence="3" key="1">
    <citation type="submission" date="2016-09" db="EMBL/GenBank/DDBJ databases">
        <authorList>
            <person name="Varghese N."/>
            <person name="Submissions S."/>
        </authorList>
    </citation>
    <scope>NUCLEOTIDE SEQUENCE [LARGE SCALE GENOMIC DNA]</scope>
    <source>
        <strain evidence="3">JS23</strain>
    </source>
</reference>
<dbReference type="InterPro" id="IPR000835">
    <property type="entry name" value="HTH_MarR-typ"/>
</dbReference>
<gene>
    <name evidence="2" type="ORF">SAMN05216551_102100</name>
</gene>
<dbReference type="PANTHER" id="PTHR33164">
    <property type="entry name" value="TRANSCRIPTIONAL REGULATOR, MARR FAMILY"/>
    <property type="match status" value="1"/>
</dbReference>
<dbReference type="PANTHER" id="PTHR33164:SF43">
    <property type="entry name" value="HTH-TYPE TRANSCRIPTIONAL REPRESSOR YETL"/>
    <property type="match status" value="1"/>
</dbReference>
<dbReference type="RefSeq" id="WP_091904827.1">
    <property type="nucleotide sequence ID" value="NZ_FNLO01000002.1"/>
</dbReference>
<dbReference type="InterPro" id="IPR039422">
    <property type="entry name" value="MarR/SlyA-like"/>
</dbReference>
<protein>
    <submittedName>
        <fullName evidence="2">DNA-binding transcriptional regulator, MarR family</fullName>
    </submittedName>
</protein>
<dbReference type="SUPFAM" id="SSF46785">
    <property type="entry name" value="Winged helix' DNA-binding domain"/>
    <property type="match status" value="1"/>
</dbReference>
<evidence type="ECO:0000313" key="3">
    <source>
        <dbReference type="Proteomes" id="UP000243719"/>
    </source>
</evidence>
<accession>A0A1H2PKG1</accession>
<sequence length="158" mass="17891">MRFQDLPAYQIRSVAESILDMAEALFERHLNIRALDWRVLVKLSETPGSMSTAIARDMLLTPVQTGRSLQRLRELDLVIGAPDPDDGRAMRYTLTPNGEKVHDTGMRIVVAVQEFALREFSAVEQVALTGLLERLMETTNFTANDVDRLSERLFETRA</sequence>
<dbReference type="SMART" id="SM00347">
    <property type="entry name" value="HTH_MARR"/>
    <property type="match status" value="1"/>
</dbReference>
<dbReference type="Pfam" id="PF13463">
    <property type="entry name" value="HTH_27"/>
    <property type="match status" value="1"/>
</dbReference>
<keyword evidence="2" id="KW-0238">DNA-binding</keyword>